<dbReference type="Pfam" id="PF14244">
    <property type="entry name" value="Retrotran_gag_3"/>
    <property type="match status" value="1"/>
</dbReference>
<dbReference type="PANTHER" id="PTHR34222:SF99">
    <property type="entry name" value="PROTEIN, PUTATIVE-RELATED"/>
    <property type="match status" value="1"/>
</dbReference>
<keyword evidence="1" id="KW-0812">Transmembrane</keyword>
<sequence length="282" mass="32033">MVVIDDSNPLILHSSDNPDIALVSHPLIGENYNSWKKAMRMALHGKNKYGFVDSSIPEPALERFKQRNGPLIFKLKHELIILQQGSMFVSSFYFKLRSLWESLSELKPSHSCTCGGIKPWCNFEQLEYAMQFLMGLNESFSTIRGQILSMDPFPPITKVFALIVQEEKQKEVGASTYGTFANMLGHTQDRCFKLHGYPPNYKKNGYSSEVKKQSSSSFEPSYKVVHQVSVDMPQSQPSSVDLGLQFQLTVQQYCQLMNLLQSHATNVVFLLPLLIFFMIVGF</sequence>
<protein>
    <recommendedName>
        <fullName evidence="2">Retrotransposon Copia-like N-terminal domain-containing protein</fullName>
    </recommendedName>
</protein>
<feature type="domain" description="Retrotransposon Copia-like N-terminal" evidence="2">
    <location>
        <begin position="13"/>
        <end position="60"/>
    </location>
</feature>
<organism evidence="3">
    <name type="scientific">Glycine max</name>
    <name type="common">Soybean</name>
    <name type="synonym">Glycine hispida</name>
    <dbReference type="NCBI Taxonomy" id="3847"/>
    <lineage>
        <taxon>Eukaryota</taxon>
        <taxon>Viridiplantae</taxon>
        <taxon>Streptophyta</taxon>
        <taxon>Embryophyta</taxon>
        <taxon>Tracheophyta</taxon>
        <taxon>Spermatophyta</taxon>
        <taxon>Magnoliopsida</taxon>
        <taxon>eudicotyledons</taxon>
        <taxon>Gunneridae</taxon>
        <taxon>Pentapetalae</taxon>
        <taxon>rosids</taxon>
        <taxon>fabids</taxon>
        <taxon>Fabales</taxon>
        <taxon>Fabaceae</taxon>
        <taxon>Papilionoideae</taxon>
        <taxon>50 kb inversion clade</taxon>
        <taxon>NPAAA clade</taxon>
        <taxon>indigoferoid/millettioid clade</taxon>
        <taxon>Phaseoleae</taxon>
        <taxon>Glycine</taxon>
        <taxon>Glycine subgen. Soja</taxon>
    </lineage>
</organism>
<reference evidence="3 4" key="1">
    <citation type="journal article" date="2010" name="Nature">
        <title>Genome sequence of the palaeopolyploid soybean.</title>
        <authorList>
            <person name="Schmutz J."/>
            <person name="Cannon S.B."/>
            <person name="Schlueter J."/>
            <person name="Ma J."/>
            <person name="Mitros T."/>
            <person name="Nelson W."/>
            <person name="Hyten D.L."/>
            <person name="Song Q."/>
            <person name="Thelen J.J."/>
            <person name="Cheng J."/>
            <person name="Xu D."/>
            <person name="Hellsten U."/>
            <person name="May G.D."/>
            <person name="Yu Y."/>
            <person name="Sakurai T."/>
            <person name="Umezawa T."/>
            <person name="Bhattacharyya M.K."/>
            <person name="Sandhu D."/>
            <person name="Valliyodan B."/>
            <person name="Lindquist E."/>
            <person name="Peto M."/>
            <person name="Grant D."/>
            <person name="Shu S."/>
            <person name="Goodstein D."/>
            <person name="Barry K."/>
            <person name="Futrell-Griggs M."/>
            <person name="Abernathy B."/>
            <person name="Du J."/>
            <person name="Tian Z."/>
            <person name="Zhu L."/>
            <person name="Gill N."/>
            <person name="Joshi T."/>
            <person name="Libault M."/>
            <person name="Sethuraman A."/>
            <person name="Zhang X.-C."/>
            <person name="Shinozaki K."/>
            <person name="Nguyen H.T."/>
            <person name="Wing R.A."/>
            <person name="Cregan P."/>
            <person name="Specht J."/>
            <person name="Grimwood J."/>
            <person name="Rokhsar D."/>
            <person name="Stacey G."/>
            <person name="Shoemaker R.C."/>
            <person name="Jackson S.A."/>
        </authorList>
    </citation>
    <scope>NUCLEOTIDE SEQUENCE</scope>
    <source>
        <strain evidence="4">cv. Williams 82</strain>
        <tissue evidence="3">Callus</tissue>
    </source>
</reference>
<keyword evidence="1" id="KW-1133">Transmembrane helix</keyword>
<reference evidence="4" key="2">
    <citation type="submission" date="2018-02" db="UniProtKB">
        <authorList>
            <consortium name="EnsemblPlants"/>
        </authorList>
    </citation>
    <scope>IDENTIFICATION</scope>
    <source>
        <strain evidence="4">Williams 82</strain>
    </source>
</reference>
<proteinExistence type="predicted"/>
<evidence type="ECO:0000313" key="3">
    <source>
        <dbReference type="EMBL" id="KRH50241.1"/>
    </source>
</evidence>
<dbReference type="Proteomes" id="UP000008827">
    <property type="component" value="Chromosome 7"/>
</dbReference>
<dbReference type="EnsemblPlants" id="KRH50241">
    <property type="protein sequence ID" value="KRH50241"/>
    <property type="gene ID" value="GLYMA_07G210100"/>
</dbReference>
<gene>
    <name evidence="3" type="ORF">GLYMA_07G210100</name>
</gene>
<evidence type="ECO:0000259" key="2">
    <source>
        <dbReference type="Pfam" id="PF14244"/>
    </source>
</evidence>
<evidence type="ECO:0000313" key="4">
    <source>
        <dbReference type="EnsemblPlants" id="KRH50241"/>
    </source>
</evidence>
<dbReference type="OMA" id="VASWIMN"/>
<evidence type="ECO:0000256" key="1">
    <source>
        <dbReference type="SAM" id="Phobius"/>
    </source>
</evidence>
<evidence type="ECO:0000313" key="5">
    <source>
        <dbReference type="Proteomes" id="UP000008827"/>
    </source>
</evidence>
<dbReference type="EMBL" id="CM000840">
    <property type="protein sequence ID" value="KRH50241.1"/>
    <property type="molecule type" value="Genomic_DNA"/>
</dbReference>
<name>A0A0R0J630_SOYBN</name>
<keyword evidence="5" id="KW-1185">Reference proteome</keyword>
<feature type="transmembrane region" description="Helical" evidence="1">
    <location>
        <begin position="263"/>
        <end position="281"/>
    </location>
</feature>
<dbReference type="Gramene" id="KRH50241">
    <property type="protein sequence ID" value="KRH50241"/>
    <property type="gene ID" value="GLYMA_07G210100"/>
</dbReference>
<reference evidence="3" key="3">
    <citation type="submission" date="2018-07" db="EMBL/GenBank/DDBJ databases">
        <title>WGS assembly of Glycine max.</title>
        <authorList>
            <person name="Schmutz J."/>
            <person name="Cannon S."/>
            <person name="Schlueter J."/>
            <person name="Ma J."/>
            <person name="Mitros T."/>
            <person name="Nelson W."/>
            <person name="Hyten D."/>
            <person name="Song Q."/>
            <person name="Thelen J."/>
            <person name="Cheng J."/>
            <person name="Xu D."/>
            <person name="Hellsten U."/>
            <person name="May G."/>
            <person name="Yu Y."/>
            <person name="Sakurai T."/>
            <person name="Umezawa T."/>
            <person name="Bhattacharyya M."/>
            <person name="Sandhu D."/>
            <person name="Valliyodan B."/>
            <person name="Lindquist E."/>
            <person name="Peto M."/>
            <person name="Grant D."/>
            <person name="Shu S."/>
            <person name="Goodstein D."/>
            <person name="Barry K."/>
            <person name="Futrell-Griggs M."/>
            <person name="Abernathy B."/>
            <person name="Du J."/>
            <person name="Tian Z."/>
            <person name="Zhu L."/>
            <person name="Gill N."/>
            <person name="Joshi T."/>
            <person name="Libault M."/>
            <person name="Sethuraman A."/>
            <person name="Zhang X."/>
            <person name="Shinozaki K."/>
            <person name="Nguyen H."/>
            <person name="Wing R."/>
            <person name="Cregan P."/>
            <person name="Specht J."/>
            <person name="Grimwood J."/>
            <person name="Rokhsar D."/>
            <person name="Stacey G."/>
            <person name="Shoemaker R."/>
            <person name="Jackson S."/>
        </authorList>
    </citation>
    <scope>NUCLEOTIDE SEQUENCE</scope>
    <source>
        <tissue evidence="3">Callus</tissue>
    </source>
</reference>
<keyword evidence="1" id="KW-0472">Membrane</keyword>
<dbReference type="AlphaFoldDB" id="A0A0R0J630"/>
<dbReference type="InterPro" id="IPR029472">
    <property type="entry name" value="Copia-like_N"/>
</dbReference>
<accession>A0A0R0J630</accession>
<dbReference type="InParanoid" id="A0A0R0J630"/>
<dbReference type="PANTHER" id="PTHR34222">
    <property type="entry name" value="GAG_PRE-INTEGRS DOMAIN-CONTAINING PROTEIN"/>
    <property type="match status" value="1"/>
</dbReference>